<evidence type="ECO:0000256" key="8">
    <source>
        <dbReference type="SAM" id="Phobius"/>
    </source>
</evidence>
<comment type="similarity">
    <text evidence="7">Belongs to the anthrone oxygenase family.</text>
</comment>
<feature type="transmembrane region" description="Helical" evidence="8">
    <location>
        <begin position="145"/>
        <end position="164"/>
    </location>
</feature>
<dbReference type="PANTHER" id="PTHR35042">
    <property type="entry name" value="ANTHRONE OXYGENASE ENCC"/>
    <property type="match status" value="1"/>
</dbReference>
<evidence type="ECO:0000256" key="2">
    <source>
        <dbReference type="ARBA" id="ARBA00022692"/>
    </source>
</evidence>
<gene>
    <name evidence="9" type="ORF">PMIN01_00253</name>
</gene>
<keyword evidence="4" id="KW-0560">Oxidoreductase</keyword>
<dbReference type="Proteomes" id="UP000756921">
    <property type="component" value="Unassembled WGS sequence"/>
</dbReference>
<keyword evidence="3 8" id="KW-1133">Transmembrane helix</keyword>
<feature type="transmembrane region" description="Helical" evidence="8">
    <location>
        <begin position="85"/>
        <end position="110"/>
    </location>
</feature>
<keyword evidence="6 8" id="KW-0472">Membrane</keyword>
<reference evidence="9" key="1">
    <citation type="journal article" date="2020" name="Mol. Plant Microbe Interact.">
        <title>Genome Sequence of the Biocontrol Agent Coniothyrium minitans strain Conio (IMI 134523).</title>
        <authorList>
            <person name="Patel D."/>
            <person name="Shittu T.A."/>
            <person name="Baroncelli R."/>
            <person name="Muthumeenakshi S."/>
            <person name="Osborne T.H."/>
            <person name="Janganan T.K."/>
            <person name="Sreenivasaprasad S."/>
        </authorList>
    </citation>
    <scope>NUCLEOTIDE SEQUENCE</scope>
    <source>
        <strain evidence="9">Conio</strain>
    </source>
</reference>
<keyword evidence="5" id="KW-0503">Monooxygenase</keyword>
<dbReference type="AlphaFoldDB" id="A0A9P6GSF6"/>
<protein>
    <recommendedName>
        <fullName evidence="11">DUF1772-domain-containing protein</fullName>
    </recommendedName>
</protein>
<accession>A0A9P6GSF6</accession>
<dbReference type="OrthoDB" id="5954308at2759"/>
<evidence type="ECO:0000313" key="10">
    <source>
        <dbReference type="Proteomes" id="UP000756921"/>
    </source>
</evidence>
<evidence type="ECO:0000256" key="5">
    <source>
        <dbReference type="ARBA" id="ARBA00023033"/>
    </source>
</evidence>
<organism evidence="9 10">
    <name type="scientific">Paraphaeosphaeria minitans</name>
    <dbReference type="NCBI Taxonomy" id="565426"/>
    <lineage>
        <taxon>Eukaryota</taxon>
        <taxon>Fungi</taxon>
        <taxon>Dikarya</taxon>
        <taxon>Ascomycota</taxon>
        <taxon>Pezizomycotina</taxon>
        <taxon>Dothideomycetes</taxon>
        <taxon>Pleosporomycetidae</taxon>
        <taxon>Pleosporales</taxon>
        <taxon>Massarineae</taxon>
        <taxon>Didymosphaeriaceae</taxon>
        <taxon>Paraphaeosphaeria</taxon>
    </lineage>
</organism>
<name>A0A9P6GSF6_9PLEO</name>
<dbReference type="Pfam" id="PF08592">
    <property type="entry name" value="Anthrone_oxy"/>
    <property type="match status" value="1"/>
</dbReference>
<evidence type="ECO:0000256" key="7">
    <source>
        <dbReference type="ARBA" id="ARBA00034313"/>
    </source>
</evidence>
<evidence type="ECO:0008006" key="11">
    <source>
        <dbReference type="Google" id="ProtNLM"/>
    </source>
</evidence>
<keyword evidence="2 8" id="KW-0812">Transmembrane</keyword>
<evidence type="ECO:0000256" key="6">
    <source>
        <dbReference type="ARBA" id="ARBA00023136"/>
    </source>
</evidence>
<comment type="caution">
    <text evidence="9">The sequence shown here is derived from an EMBL/GenBank/DDBJ whole genome shotgun (WGS) entry which is preliminary data.</text>
</comment>
<evidence type="ECO:0000256" key="4">
    <source>
        <dbReference type="ARBA" id="ARBA00023002"/>
    </source>
</evidence>
<evidence type="ECO:0000256" key="1">
    <source>
        <dbReference type="ARBA" id="ARBA00004141"/>
    </source>
</evidence>
<comment type="subcellular location">
    <subcellularLocation>
        <location evidence="1">Membrane</location>
        <topology evidence="1">Multi-pass membrane protein</topology>
    </subcellularLocation>
</comment>
<dbReference type="InterPro" id="IPR013901">
    <property type="entry name" value="Anthrone_oxy"/>
</dbReference>
<dbReference type="EMBL" id="WJXW01000001">
    <property type="protein sequence ID" value="KAF9740714.1"/>
    <property type="molecule type" value="Genomic_DNA"/>
</dbReference>
<dbReference type="PANTHER" id="PTHR35042:SF3">
    <property type="entry name" value="ANTHRONE OXYGENASE-RELATED"/>
    <property type="match status" value="1"/>
</dbReference>
<dbReference type="GO" id="GO:0016020">
    <property type="term" value="C:membrane"/>
    <property type="evidence" value="ECO:0007669"/>
    <property type="project" value="UniProtKB-SubCell"/>
</dbReference>
<evidence type="ECO:0000256" key="3">
    <source>
        <dbReference type="ARBA" id="ARBA00022989"/>
    </source>
</evidence>
<dbReference type="GO" id="GO:0004497">
    <property type="term" value="F:monooxygenase activity"/>
    <property type="evidence" value="ECO:0007669"/>
    <property type="project" value="UniProtKB-KW"/>
</dbReference>
<evidence type="ECO:0000313" key="9">
    <source>
        <dbReference type="EMBL" id="KAF9740714.1"/>
    </source>
</evidence>
<keyword evidence="10" id="KW-1185">Reference proteome</keyword>
<proteinExistence type="inferred from homology"/>
<sequence length="167" mass="17952">MPSTILPAIAILTGTFISGASLSNCWFSLPIFLATLTPATVPSTLDSFALLQSYADPIFPLTTLATTLLHWTHAYRVYSASGDEWVGYACAGAATLCIIPFSIAVIFPTVGKIEAVQKRVEGKKADKEDEVEEVRGLLRSWNSQHMVRGLFPLIGAVIGALALAREL</sequence>